<dbReference type="RefSeq" id="WP_040270768.1">
    <property type="nucleotide sequence ID" value="NZ_JROO01000006.1"/>
</dbReference>
<gene>
    <name evidence="2" type="ORF">LP52_03850</name>
</gene>
<keyword evidence="1" id="KW-0472">Membrane</keyword>
<dbReference type="EMBL" id="JROO01000006">
    <property type="protein sequence ID" value="KII00073.1"/>
    <property type="molecule type" value="Genomic_DNA"/>
</dbReference>
<dbReference type="OrthoDB" id="3385690at2"/>
<feature type="transmembrane region" description="Helical" evidence="1">
    <location>
        <begin position="149"/>
        <end position="173"/>
    </location>
</feature>
<sequence>MAQPESHRCRSARSTVHLALEPPRWALDYYLRHLVLIAGISLVPAAQRFTVSLYGEAFALPAHIALETLAEGARVVLVVLLVRMAVLADDEVRRTRHLGALNRIRAFAERGWPSLLLQAGFLLALAAVFNVVPERIVPRWLPPSAEDLYWAALLAGKNVTVIAFTLVWMVGAARQLLIEGGRLLEEDGAPHTARPLRE</sequence>
<evidence type="ECO:0000313" key="2">
    <source>
        <dbReference type="EMBL" id="KII00073.1"/>
    </source>
</evidence>
<organism evidence="2 3">
    <name type="scientific">Streptomonospora alba</name>
    <dbReference type="NCBI Taxonomy" id="183763"/>
    <lineage>
        <taxon>Bacteria</taxon>
        <taxon>Bacillati</taxon>
        <taxon>Actinomycetota</taxon>
        <taxon>Actinomycetes</taxon>
        <taxon>Streptosporangiales</taxon>
        <taxon>Nocardiopsidaceae</taxon>
        <taxon>Streptomonospora</taxon>
    </lineage>
</organism>
<name>A0A0C2JTB5_9ACTN</name>
<dbReference type="AlphaFoldDB" id="A0A0C2JTB5"/>
<keyword evidence="1" id="KW-1133">Transmembrane helix</keyword>
<keyword evidence="3" id="KW-1185">Reference proteome</keyword>
<comment type="caution">
    <text evidence="2">The sequence shown here is derived from an EMBL/GenBank/DDBJ whole genome shotgun (WGS) entry which is preliminary data.</text>
</comment>
<feature type="transmembrane region" description="Helical" evidence="1">
    <location>
        <begin position="110"/>
        <end position="129"/>
    </location>
</feature>
<dbReference type="Proteomes" id="UP000031675">
    <property type="component" value="Unassembled WGS sequence"/>
</dbReference>
<evidence type="ECO:0000313" key="3">
    <source>
        <dbReference type="Proteomes" id="UP000031675"/>
    </source>
</evidence>
<accession>A0A0C2JTB5</accession>
<proteinExistence type="predicted"/>
<evidence type="ECO:0000256" key="1">
    <source>
        <dbReference type="SAM" id="Phobius"/>
    </source>
</evidence>
<protein>
    <submittedName>
        <fullName evidence="2">Uncharacterized protein</fullName>
    </submittedName>
</protein>
<reference evidence="3" key="1">
    <citation type="journal article" date="2015" name="Chem. Biol.">
        <title>Structure, bioactivity, and resistance mechanism of streptomonomicin, an unusual lasso Peptide from an understudied halophilic actinomycete.</title>
        <authorList>
            <person name="Metelev M."/>
            <person name="Tietz J.I."/>
            <person name="Melby J.O."/>
            <person name="Blair P.M."/>
            <person name="Zhu L."/>
            <person name="Livnat I."/>
            <person name="Severinov K."/>
            <person name="Mitchell D.A."/>
        </authorList>
    </citation>
    <scope>NUCLEOTIDE SEQUENCE [LARGE SCALE GENOMIC DNA]</scope>
    <source>
        <strain evidence="3">YIM 90003</strain>
    </source>
</reference>
<keyword evidence="1" id="KW-0812">Transmembrane</keyword>